<proteinExistence type="inferred from homology"/>
<dbReference type="SUPFAM" id="SSF51197">
    <property type="entry name" value="Clavaminate synthase-like"/>
    <property type="match status" value="1"/>
</dbReference>
<dbReference type="PANTHER" id="PTHR47991">
    <property type="entry name" value="OXOGLUTARATE/IRON-DEPENDENT DIOXYGENASE"/>
    <property type="match status" value="1"/>
</dbReference>
<reference evidence="5 6" key="1">
    <citation type="journal article" date="2021" name="Nat. Plants">
        <title>The Taxus genome provides insights into paclitaxel biosynthesis.</title>
        <authorList>
            <person name="Xiong X."/>
            <person name="Gou J."/>
            <person name="Liao Q."/>
            <person name="Li Y."/>
            <person name="Zhou Q."/>
            <person name="Bi G."/>
            <person name="Li C."/>
            <person name="Du R."/>
            <person name="Wang X."/>
            <person name="Sun T."/>
            <person name="Guo L."/>
            <person name="Liang H."/>
            <person name="Lu P."/>
            <person name="Wu Y."/>
            <person name="Zhang Z."/>
            <person name="Ro D.K."/>
            <person name="Shang Y."/>
            <person name="Huang S."/>
            <person name="Yan J."/>
        </authorList>
    </citation>
    <scope>NUCLEOTIDE SEQUENCE [LARGE SCALE GENOMIC DNA]</scope>
    <source>
        <strain evidence="5">Ta-2019</strain>
    </source>
</reference>
<dbReference type="InterPro" id="IPR044861">
    <property type="entry name" value="IPNS-like_FE2OG_OXY"/>
</dbReference>
<dbReference type="FunFam" id="2.60.120.330:FF:000012">
    <property type="entry name" value="Gibberellin 20 oxidase 1"/>
    <property type="match status" value="1"/>
</dbReference>
<protein>
    <recommendedName>
        <fullName evidence="4">Fe2OG dioxygenase domain-containing protein</fullName>
    </recommendedName>
</protein>
<dbReference type="EMBL" id="JAHRHJ020000004">
    <property type="protein sequence ID" value="KAH9318873.1"/>
    <property type="molecule type" value="Genomic_DNA"/>
</dbReference>
<dbReference type="InterPro" id="IPR050295">
    <property type="entry name" value="Plant_2OG-oxidoreductases"/>
</dbReference>
<dbReference type="AlphaFoldDB" id="A0AA38LBN2"/>
<dbReference type="InterPro" id="IPR027443">
    <property type="entry name" value="IPNS-like_sf"/>
</dbReference>
<keyword evidence="1 3" id="KW-0479">Metal-binding</keyword>
<dbReference type="OMA" id="HEEWIRI"/>
<dbReference type="Gene3D" id="2.60.120.330">
    <property type="entry name" value="B-lactam Antibiotic, Isopenicillin N Synthase, Chain"/>
    <property type="match status" value="1"/>
</dbReference>
<dbReference type="PRINTS" id="PR00682">
    <property type="entry name" value="IPNSYNTHASE"/>
</dbReference>
<keyword evidence="6" id="KW-1185">Reference proteome</keyword>
<dbReference type="GO" id="GO:0016491">
    <property type="term" value="F:oxidoreductase activity"/>
    <property type="evidence" value="ECO:0007669"/>
    <property type="project" value="UniProtKB-KW"/>
</dbReference>
<comment type="similarity">
    <text evidence="3">Belongs to the iron/ascorbate-dependent oxidoreductase family.</text>
</comment>
<dbReference type="PROSITE" id="PS51471">
    <property type="entry name" value="FE2OG_OXY"/>
    <property type="match status" value="1"/>
</dbReference>
<name>A0AA38LBN2_TAXCH</name>
<evidence type="ECO:0000256" key="2">
    <source>
        <dbReference type="ARBA" id="ARBA00023004"/>
    </source>
</evidence>
<evidence type="ECO:0000259" key="4">
    <source>
        <dbReference type="PROSITE" id="PS51471"/>
    </source>
</evidence>
<gene>
    <name evidence="5" type="ORF">KI387_020642</name>
</gene>
<sequence>KRSLHMIVDRVIRLEACLEYAEAAREVCFKLLQLIVGSLGLPDEHLNQYFEDDMNFVRLNCYPECLIPELALGAGRHKDPGALTLLYQDQVGGLQVKRKDNGQWLPVQPLPDSFVVNVGDCMQVWSNDRYESVEHRVVVNDTRRRLSIPFFFNPSQYVMVKPLEELVSEEDPPKYREYSLGKFYKQRKEGNIKNLQIYHFRI</sequence>
<evidence type="ECO:0000313" key="5">
    <source>
        <dbReference type="EMBL" id="KAH9318873.1"/>
    </source>
</evidence>
<dbReference type="GO" id="GO:0046872">
    <property type="term" value="F:metal ion binding"/>
    <property type="evidence" value="ECO:0007669"/>
    <property type="project" value="UniProtKB-KW"/>
</dbReference>
<evidence type="ECO:0000313" key="6">
    <source>
        <dbReference type="Proteomes" id="UP000824469"/>
    </source>
</evidence>
<accession>A0AA38LBN2</accession>
<evidence type="ECO:0000256" key="1">
    <source>
        <dbReference type="ARBA" id="ARBA00022723"/>
    </source>
</evidence>
<dbReference type="InterPro" id="IPR005123">
    <property type="entry name" value="Oxoglu/Fe-dep_dioxygenase_dom"/>
</dbReference>
<evidence type="ECO:0000256" key="3">
    <source>
        <dbReference type="RuleBase" id="RU003682"/>
    </source>
</evidence>
<comment type="caution">
    <text evidence="5">The sequence shown here is derived from an EMBL/GenBank/DDBJ whole genome shotgun (WGS) entry which is preliminary data.</text>
</comment>
<dbReference type="Proteomes" id="UP000824469">
    <property type="component" value="Unassembled WGS sequence"/>
</dbReference>
<keyword evidence="3" id="KW-0560">Oxidoreductase</keyword>
<dbReference type="Pfam" id="PF03171">
    <property type="entry name" value="2OG-FeII_Oxy"/>
    <property type="match status" value="1"/>
</dbReference>
<keyword evidence="2 3" id="KW-0408">Iron</keyword>
<feature type="domain" description="Fe2OG dioxygenase" evidence="4">
    <location>
        <begin position="53"/>
        <end position="154"/>
    </location>
</feature>
<feature type="non-terminal residue" evidence="5">
    <location>
        <position position="1"/>
    </location>
</feature>
<organism evidence="5 6">
    <name type="scientific">Taxus chinensis</name>
    <name type="common">Chinese yew</name>
    <name type="synonym">Taxus wallichiana var. chinensis</name>
    <dbReference type="NCBI Taxonomy" id="29808"/>
    <lineage>
        <taxon>Eukaryota</taxon>
        <taxon>Viridiplantae</taxon>
        <taxon>Streptophyta</taxon>
        <taxon>Embryophyta</taxon>
        <taxon>Tracheophyta</taxon>
        <taxon>Spermatophyta</taxon>
        <taxon>Pinopsida</taxon>
        <taxon>Pinidae</taxon>
        <taxon>Conifers II</taxon>
        <taxon>Cupressales</taxon>
        <taxon>Taxaceae</taxon>
        <taxon>Taxus</taxon>
    </lineage>
</organism>